<keyword evidence="2" id="KW-0489">Methyltransferase</keyword>
<proteinExistence type="predicted"/>
<protein>
    <submittedName>
        <fullName evidence="2">Methyltransferase domain</fullName>
    </submittedName>
</protein>
<dbReference type="InterPro" id="IPR029063">
    <property type="entry name" value="SAM-dependent_MTases_sf"/>
</dbReference>
<dbReference type="EMBL" id="AVQL01000447">
    <property type="protein sequence ID" value="KEQ00655.1"/>
    <property type="molecule type" value="Genomic_DNA"/>
</dbReference>
<name>A0A074VDS7_9NEIS</name>
<accession>A0A074VDS7</accession>
<sequence length="232" mass="26007">MNTQQLENWLAEHKFGLYLSRLEQQFILHKLAGLRFGTILQCGISQWQFRHVFAADSQYIVQSNTAGRGTAVIAECKALPWAQQSIDTIIWPHGLDTLSDYEDSIAEIARVLVPGGHLVLTGLNIHGYWRLFYQSSLKGHSPLKLLSARTAVDKMQRFGLFLEEGQFMGYGIPACYGDSHKAIEYMGNRWWPHLAAVYGLVLVKRTVPLTLTAQNANILLNPAPSVALKSIE</sequence>
<dbReference type="AlphaFoldDB" id="A0A074VDS7"/>
<evidence type="ECO:0000313" key="2">
    <source>
        <dbReference type="EMBL" id="KEQ00655.1"/>
    </source>
</evidence>
<organism evidence="2 3">
    <name type="scientific">Snodgrassella alvi SCGC AB-598-J21</name>
    <dbReference type="NCBI Taxonomy" id="1385367"/>
    <lineage>
        <taxon>Bacteria</taxon>
        <taxon>Pseudomonadati</taxon>
        <taxon>Pseudomonadota</taxon>
        <taxon>Betaproteobacteria</taxon>
        <taxon>Neisseriales</taxon>
        <taxon>Neisseriaceae</taxon>
        <taxon>Snodgrassella</taxon>
    </lineage>
</organism>
<reference evidence="2 3" key="1">
    <citation type="journal article" date="2014" name="PLoS Genet.">
        <title>Hidden diversity in honey bee gut symbionts detected by single-cell genomics.</title>
        <authorList>
            <person name="Engel P."/>
            <person name="Stepanauskas R."/>
            <person name="Moran N."/>
        </authorList>
    </citation>
    <scope>NUCLEOTIDE SEQUENCE [LARGE SCALE GENOMIC DNA]</scope>
    <source>
        <strain evidence="2 3">SCGC AB-598-J21</strain>
    </source>
</reference>
<comment type="caution">
    <text evidence="2">The sequence shown here is derived from an EMBL/GenBank/DDBJ whole genome shotgun (WGS) entry which is preliminary data.</text>
</comment>
<dbReference type="SUPFAM" id="SSF53335">
    <property type="entry name" value="S-adenosyl-L-methionine-dependent methyltransferases"/>
    <property type="match status" value="1"/>
</dbReference>
<dbReference type="Proteomes" id="UP000027644">
    <property type="component" value="Unassembled WGS sequence"/>
</dbReference>
<evidence type="ECO:0000259" key="1">
    <source>
        <dbReference type="Pfam" id="PF08241"/>
    </source>
</evidence>
<dbReference type="InterPro" id="IPR013216">
    <property type="entry name" value="Methyltransf_11"/>
</dbReference>
<dbReference type="Pfam" id="PF08241">
    <property type="entry name" value="Methyltransf_11"/>
    <property type="match status" value="1"/>
</dbReference>
<evidence type="ECO:0000313" key="3">
    <source>
        <dbReference type="Proteomes" id="UP000027644"/>
    </source>
</evidence>
<dbReference type="GO" id="GO:0008757">
    <property type="term" value="F:S-adenosylmethionine-dependent methyltransferase activity"/>
    <property type="evidence" value="ECO:0007669"/>
    <property type="project" value="InterPro"/>
</dbReference>
<dbReference type="Gene3D" id="3.40.50.150">
    <property type="entry name" value="Vaccinia Virus protein VP39"/>
    <property type="match status" value="1"/>
</dbReference>
<dbReference type="GO" id="GO:0032259">
    <property type="term" value="P:methylation"/>
    <property type="evidence" value="ECO:0007669"/>
    <property type="project" value="UniProtKB-KW"/>
</dbReference>
<keyword evidence="2" id="KW-0808">Transferase</keyword>
<gene>
    <name evidence="2" type="ORF">SASC598J21_015590</name>
</gene>
<feature type="domain" description="Methyltransferase type 11" evidence="1">
    <location>
        <begin position="64"/>
        <end position="120"/>
    </location>
</feature>